<organism evidence="2 3">
    <name type="scientific">Eumeta variegata</name>
    <name type="common">Bagworm moth</name>
    <name type="synonym">Eumeta japonica</name>
    <dbReference type="NCBI Taxonomy" id="151549"/>
    <lineage>
        <taxon>Eukaryota</taxon>
        <taxon>Metazoa</taxon>
        <taxon>Ecdysozoa</taxon>
        <taxon>Arthropoda</taxon>
        <taxon>Hexapoda</taxon>
        <taxon>Insecta</taxon>
        <taxon>Pterygota</taxon>
        <taxon>Neoptera</taxon>
        <taxon>Endopterygota</taxon>
        <taxon>Lepidoptera</taxon>
        <taxon>Glossata</taxon>
        <taxon>Ditrysia</taxon>
        <taxon>Tineoidea</taxon>
        <taxon>Psychidae</taxon>
        <taxon>Oiketicinae</taxon>
        <taxon>Eumeta</taxon>
    </lineage>
</organism>
<name>A0A4C1X903_EUMVA</name>
<protein>
    <submittedName>
        <fullName evidence="2">Uncharacterized protein</fullName>
    </submittedName>
</protein>
<proteinExistence type="predicted"/>
<keyword evidence="3" id="KW-1185">Reference proteome</keyword>
<comment type="caution">
    <text evidence="2">The sequence shown here is derived from an EMBL/GenBank/DDBJ whole genome shotgun (WGS) entry which is preliminary data.</text>
</comment>
<evidence type="ECO:0000313" key="3">
    <source>
        <dbReference type="Proteomes" id="UP000299102"/>
    </source>
</evidence>
<gene>
    <name evidence="2" type="ORF">EVAR_84034_1</name>
</gene>
<evidence type="ECO:0000256" key="1">
    <source>
        <dbReference type="SAM" id="MobiDB-lite"/>
    </source>
</evidence>
<sequence>MTSLTRPRADALVTSGTKQIGPPVPPLNKRAGQTPPGARIPDPHKTAIASSDARFIFKNSRFARYSPLRSGSKSFLSDSALAQSRPVKVFGANNLLLRGTRPSVRRARPGSPPDRKAMPKIQFAIHDFGRMADFY</sequence>
<dbReference type="EMBL" id="BGZK01000745">
    <property type="protein sequence ID" value="GBP58839.1"/>
    <property type="molecule type" value="Genomic_DNA"/>
</dbReference>
<dbReference type="Proteomes" id="UP000299102">
    <property type="component" value="Unassembled WGS sequence"/>
</dbReference>
<dbReference type="AlphaFoldDB" id="A0A4C1X903"/>
<feature type="region of interest" description="Disordered" evidence="1">
    <location>
        <begin position="1"/>
        <end position="45"/>
    </location>
</feature>
<accession>A0A4C1X903</accession>
<evidence type="ECO:0000313" key="2">
    <source>
        <dbReference type="EMBL" id="GBP58839.1"/>
    </source>
</evidence>
<reference evidence="2 3" key="1">
    <citation type="journal article" date="2019" name="Commun. Biol.">
        <title>The bagworm genome reveals a unique fibroin gene that provides high tensile strength.</title>
        <authorList>
            <person name="Kono N."/>
            <person name="Nakamura H."/>
            <person name="Ohtoshi R."/>
            <person name="Tomita M."/>
            <person name="Numata K."/>
            <person name="Arakawa K."/>
        </authorList>
    </citation>
    <scope>NUCLEOTIDE SEQUENCE [LARGE SCALE GENOMIC DNA]</scope>
</reference>